<name>A0AAV1DUC3_OLDCO</name>
<accession>A0AAV1DUC3</accession>
<dbReference type="Proteomes" id="UP001161247">
    <property type="component" value="Chromosome 6"/>
</dbReference>
<keyword evidence="2" id="KW-1185">Reference proteome</keyword>
<evidence type="ECO:0000313" key="2">
    <source>
        <dbReference type="Proteomes" id="UP001161247"/>
    </source>
</evidence>
<evidence type="ECO:0000313" key="1">
    <source>
        <dbReference type="EMBL" id="CAI9110414.1"/>
    </source>
</evidence>
<dbReference type="AlphaFoldDB" id="A0AAV1DUC3"/>
<dbReference type="EMBL" id="OX459123">
    <property type="protein sequence ID" value="CAI9110414.1"/>
    <property type="molecule type" value="Genomic_DNA"/>
</dbReference>
<proteinExistence type="predicted"/>
<protein>
    <submittedName>
        <fullName evidence="1">OLC1v1010425C1</fullName>
    </submittedName>
</protein>
<gene>
    <name evidence="1" type="ORF">OLC1_LOCUS18079</name>
</gene>
<organism evidence="1 2">
    <name type="scientific">Oldenlandia corymbosa var. corymbosa</name>
    <dbReference type="NCBI Taxonomy" id="529605"/>
    <lineage>
        <taxon>Eukaryota</taxon>
        <taxon>Viridiplantae</taxon>
        <taxon>Streptophyta</taxon>
        <taxon>Embryophyta</taxon>
        <taxon>Tracheophyta</taxon>
        <taxon>Spermatophyta</taxon>
        <taxon>Magnoliopsida</taxon>
        <taxon>eudicotyledons</taxon>
        <taxon>Gunneridae</taxon>
        <taxon>Pentapetalae</taxon>
        <taxon>asterids</taxon>
        <taxon>lamiids</taxon>
        <taxon>Gentianales</taxon>
        <taxon>Rubiaceae</taxon>
        <taxon>Rubioideae</taxon>
        <taxon>Spermacoceae</taxon>
        <taxon>Hedyotis-Oldenlandia complex</taxon>
        <taxon>Oldenlandia</taxon>
    </lineage>
</organism>
<reference evidence="1" key="1">
    <citation type="submission" date="2023-03" db="EMBL/GenBank/DDBJ databases">
        <authorList>
            <person name="Julca I."/>
        </authorList>
    </citation>
    <scope>NUCLEOTIDE SEQUENCE</scope>
</reference>
<sequence length="56" mass="6318">MARKKPQKCCNDDINTPVDRISYFARFDSGLHPVLSPNQIGCDNKHSISEVEVPMD</sequence>